<evidence type="ECO:0000256" key="2">
    <source>
        <dbReference type="SAM" id="Phobius"/>
    </source>
</evidence>
<protein>
    <recommendedName>
        <fullName evidence="5">Transmembrane protein</fullName>
    </recommendedName>
</protein>
<sequence>MALAEARAAWQRTANRCFVQEDAKRAPKLACCSSVTPSVKQTETGTDTAAAGRDIPTTGSLPLNLPSYSNLSPNSKWWLQLHTSYGYQKGLMDEQVNSLEANTETCQMQEASGALARNEDDPGLINQTTSNTMSSDSQYRSFTTGDKKDFGVKEDVGELKVGDLVGGEVLKNANELYLDSESSWIGGERNTPWWRTADTDELALLVSRSLLDHIENCDLPSPQNTHVKKDMDVNTCPFGHDGIPSSLLDPGSHHHFGTHLHTPGSLTAESACKNLSMPDETQLLSTTNKPLRDMPTHETMHMLENDAAKAELMEALRHSQTRAREAERAATEACAEKEHVLKLVFKQAYQLFAYKQWLQLVQLENMYLQFKNNKTQSVSIVFPIMLPWIPRRSRKMRKNWQKSPSGKGAKRPYHQRDVNKYAVAFAIGLGLVGAGFLLGWTVAWMLPTW</sequence>
<keyword evidence="2" id="KW-0812">Transmembrane</keyword>
<organism evidence="3 4">
    <name type="scientific">Sesamum alatum</name>
    <dbReference type="NCBI Taxonomy" id="300844"/>
    <lineage>
        <taxon>Eukaryota</taxon>
        <taxon>Viridiplantae</taxon>
        <taxon>Streptophyta</taxon>
        <taxon>Embryophyta</taxon>
        <taxon>Tracheophyta</taxon>
        <taxon>Spermatophyta</taxon>
        <taxon>Magnoliopsida</taxon>
        <taxon>eudicotyledons</taxon>
        <taxon>Gunneridae</taxon>
        <taxon>Pentapetalae</taxon>
        <taxon>asterids</taxon>
        <taxon>lamiids</taxon>
        <taxon>Lamiales</taxon>
        <taxon>Pedaliaceae</taxon>
        <taxon>Sesamum</taxon>
    </lineage>
</organism>
<comment type="caution">
    <text evidence="3">The sequence shown here is derived from an EMBL/GenBank/DDBJ whole genome shotgun (WGS) entry which is preliminary data.</text>
</comment>
<evidence type="ECO:0000256" key="1">
    <source>
        <dbReference type="SAM" id="MobiDB-lite"/>
    </source>
</evidence>
<dbReference type="Proteomes" id="UP001293254">
    <property type="component" value="Unassembled WGS sequence"/>
</dbReference>
<reference evidence="3" key="2">
    <citation type="journal article" date="2024" name="Plant">
        <title>Genomic evolution and insights into agronomic trait innovations of Sesamum species.</title>
        <authorList>
            <person name="Miao H."/>
            <person name="Wang L."/>
            <person name="Qu L."/>
            <person name="Liu H."/>
            <person name="Sun Y."/>
            <person name="Le M."/>
            <person name="Wang Q."/>
            <person name="Wei S."/>
            <person name="Zheng Y."/>
            <person name="Lin W."/>
            <person name="Duan Y."/>
            <person name="Cao H."/>
            <person name="Xiong S."/>
            <person name="Wang X."/>
            <person name="Wei L."/>
            <person name="Li C."/>
            <person name="Ma Q."/>
            <person name="Ju M."/>
            <person name="Zhao R."/>
            <person name="Li G."/>
            <person name="Mu C."/>
            <person name="Tian Q."/>
            <person name="Mei H."/>
            <person name="Zhang T."/>
            <person name="Gao T."/>
            <person name="Zhang H."/>
        </authorList>
    </citation>
    <scope>NUCLEOTIDE SEQUENCE</scope>
    <source>
        <strain evidence="3">3651</strain>
    </source>
</reference>
<evidence type="ECO:0000313" key="4">
    <source>
        <dbReference type="Proteomes" id="UP001293254"/>
    </source>
</evidence>
<feature type="compositionally biased region" description="Polar residues" evidence="1">
    <location>
        <begin position="125"/>
        <end position="140"/>
    </location>
</feature>
<dbReference type="PANTHER" id="PTHR33868">
    <property type="entry name" value="EXPRESSED PROTEIN"/>
    <property type="match status" value="1"/>
</dbReference>
<dbReference type="PANTHER" id="PTHR33868:SF2">
    <property type="entry name" value="EXPRESSED PROTEIN"/>
    <property type="match status" value="1"/>
</dbReference>
<accession>A0AAE1XVU7</accession>
<evidence type="ECO:0008006" key="5">
    <source>
        <dbReference type="Google" id="ProtNLM"/>
    </source>
</evidence>
<dbReference type="AlphaFoldDB" id="A0AAE1XVU7"/>
<proteinExistence type="predicted"/>
<evidence type="ECO:0000313" key="3">
    <source>
        <dbReference type="EMBL" id="KAK4418498.1"/>
    </source>
</evidence>
<keyword evidence="4" id="KW-1185">Reference proteome</keyword>
<feature type="region of interest" description="Disordered" evidence="1">
    <location>
        <begin position="110"/>
        <end position="140"/>
    </location>
</feature>
<gene>
    <name evidence="3" type="ORF">Salat_2262600</name>
</gene>
<name>A0AAE1XVU7_9LAMI</name>
<reference evidence="3" key="1">
    <citation type="submission" date="2020-06" db="EMBL/GenBank/DDBJ databases">
        <authorList>
            <person name="Li T."/>
            <person name="Hu X."/>
            <person name="Zhang T."/>
            <person name="Song X."/>
            <person name="Zhang H."/>
            <person name="Dai N."/>
            <person name="Sheng W."/>
            <person name="Hou X."/>
            <person name="Wei L."/>
        </authorList>
    </citation>
    <scope>NUCLEOTIDE SEQUENCE</scope>
    <source>
        <strain evidence="3">3651</strain>
        <tissue evidence="3">Leaf</tissue>
    </source>
</reference>
<keyword evidence="2" id="KW-1133">Transmembrane helix</keyword>
<keyword evidence="2" id="KW-0472">Membrane</keyword>
<dbReference type="EMBL" id="JACGWO010000009">
    <property type="protein sequence ID" value="KAK4418498.1"/>
    <property type="molecule type" value="Genomic_DNA"/>
</dbReference>
<feature type="transmembrane region" description="Helical" evidence="2">
    <location>
        <begin position="421"/>
        <end position="446"/>
    </location>
</feature>